<evidence type="ECO:0000256" key="1">
    <source>
        <dbReference type="SAM" id="Coils"/>
    </source>
</evidence>
<reference evidence="3" key="1">
    <citation type="journal article" date="2020" name="mSystems">
        <title>Genome- and Community-Level Interaction Insights into Carbon Utilization and Element Cycling Functions of Hydrothermarchaeota in Hydrothermal Sediment.</title>
        <authorList>
            <person name="Zhou Z."/>
            <person name="Liu Y."/>
            <person name="Xu W."/>
            <person name="Pan J."/>
            <person name="Luo Z.H."/>
            <person name="Li M."/>
        </authorList>
    </citation>
    <scope>NUCLEOTIDE SEQUENCE [LARGE SCALE GENOMIC DNA]</scope>
    <source>
        <strain evidence="3">SpSt-769</strain>
    </source>
</reference>
<feature type="region of interest" description="Disordered" evidence="2">
    <location>
        <begin position="151"/>
        <end position="178"/>
    </location>
</feature>
<accession>A0A7C4ARF1</accession>
<evidence type="ECO:0000313" key="3">
    <source>
        <dbReference type="EMBL" id="HGH60640.1"/>
    </source>
</evidence>
<name>A0A7C4ARF1_9BACT</name>
<gene>
    <name evidence="3" type="ORF">ENV54_05000</name>
</gene>
<protein>
    <submittedName>
        <fullName evidence="3">Uncharacterized protein</fullName>
    </submittedName>
</protein>
<proteinExistence type="predicted"/>
<organism evidence="3">
    <name type="scientific">Desulfomonile tiedjei</name>
    <dbReference type="NCBI Taxonomy" id="2358"/>
    <lineage>
        <taxon>Bacteria</taxon>
        <taxon>Pseudomonadati</taxon>
        <taxon>Thermodesulfobacteriota</taxon>
        <taxon>Desulfomonilia</taxon>
        <taxon>Desulfomonilales</taxon>
        <taxon>Desulfomonilaceae</taxon>
        <taxon>Desulfomonile</taxon>
    </lineage>
</organism>
<comment type="caution">
    <text evidence="3">The sequence shown here is derived from an EMBL/GenBank/DDBJ whole genome shotgun (WGS) entry which is preliminary data.</text>
</comment>
<dbReference type="SUPFAM" id="SSF75704">
    <property type="entry name" value="Mitotic arrest deficient-like 1, Mad1"/>
    <property type="match status" value="1"/>
</dbReference>
<sequence length="265" mass="29264">MASETNNLRIVETPDTGALWFLALSHWRMFLVVAATLAVASLGGCTGRDSQPSLEARMAELTAEKQRLADELKNLQTENAKLKREVGVAKRELADLTAHTDKVRQINAALQQSTQALREAFEKLKTDHEKLLIENIQLRKELSERGQGMISAKAVGPRKEPPSATTNEGPPKGERPISPCEAINLLLQRSEAIARNYKGDEQRQRLRALRAQFEQLIKNAPADAADAVNAWLKDLSRLSSDPLDAATFPLLVRKNAVLKACIKSD</sequence>
<dbReference type="AlphaFoldDB" id="A0A7C4ARF1"/>
<evidence type="ECO:0000256" key="2">
    <source>
        <dbReference type="SAM" id="MobiDB-lite"/>
    </source>
</evidence>
<dbReference type="EMBL" id="DTGT01000155">
    <property type="protein sequence ID" value="HGH60640.1"/>
    <property type="molecule type" value="Genomic_DNA"/>
</dbReference>
<feature type="coiled-coil region" evidence="1">
    <location>
        <begin position="51"/>
        <end position="141"/>
    </location>
</feature>
<keyword evidence="1" id="KW-0175">Coiled coil</keyword>